<reference evidence="1 2" key="1">
    <citation type="submission" date="2019-03" db="EMBL/GenBank/DDBJ databases">
        <title>Genomic analyses of the natural microbiome of Caenorhabditis elegans.</title>
        <authorList>
            <person name="Samuel B."/>
        </authorList>
    </citation>
    <scope>NUCLEOTIDE SEQUENCE [LARGE SCALE GENOMIC DNA]</scope>
    <source>
        <strain evidence="1 2">JUb18</strain>
    </source>
</reference>
<proteinExistence type="predicted"/>
<organism evidence="1 2">
    <name type="scientific">Leucobacter luti</name>
    <dbReference type="NCBI Taxonomy" id="340320"/>
    <lineage>
        <taxon>Bacteria</taxon>
        <taxon>Bacillati</taxon>
        <taxon>Actinomycetota</taxon>
        <taxon>Actinomycetes</taxon>
        <taxon>Micrococcales</taxon>
        <taxon>Microbacteriaceae</taxon>
        <taxon>Leucobacter</taxon>
    </lineage>
</organism>
<evidence type="ECO:0000313" key="2">
    <source>
        <dbReference type="Proteomes" id="UP000295601"/>
    </source>
</evidence>
<sequence length="46" mass="4866">MSLMTNFTEYTTAQAFATSQMDAAPATTTPVCATITIVALTASMWC</sequence>
<protein>
    <submittedName>
        <fullName evidence="1">Uncharacterized protein</fullName>
    </submittedName>
</protein>
<gene>
    <name evidence="1" type="ORF">EDF62_1625</name>
</gene>
<keyword evidence="2" id="KW-1185">Reference proteome</keyword>
<comment type="caution">
    <text evidence="1">The sequence shown here is derived from an EMBL/GenBank/DDBJ whole genome shotgun (WGS) entry which is preliminary data.</text>
</comment>
<dbReference type="Proteomes" id="UP000295601">
    <property type="component" value="Unassembled WGS sequence"/>
</dbReference>
<dbReference type="EMBL" id="SNYA01000004">
    <property type="protein sequence ID" value="TDP92418.1"/>
    <property type="molecule type" value="Genomic_DNA"/>
</dbReference>
<evidence type="ECO:0000313" key="1">
    <source>
        <dbReference type="EMBL" id="TDP92418.1"/>
    </source>
</evidence>
<dbReference type="AlphaFoldDB" id="A0A4V3CY17"/>
<name>A0A4V3CY17_9MICO</name>
<accession>A0A4V3CY17</accession>